<comment type="caution">
    <text evidence="1">The sequence shown here is derived from an EMBL/GenBank/DDBJ whole genome shotgun (WGS) entry which is preliminary data.</text>
</comment>
<dbReference type="GO" id="GO:0000712">
    <property type="term" value="P:resolution of meiotic recombination intermediates"/>
    <property type="evidence" value="ECO:0007669"/>
    <property type="project" value="TreeGrafter"/>
</dbReference>
<proteinExistence type="predicted"/>
<accession>A0A3M7PTM6</accession>
<dbReference type="STRING" id="10195.A0A3M7PTM6"/>
<dbReference type="EMBL" id="REGN01008867">
    <property type="protein sequence ID" value="RNA02466.1"/>
    <property type="molecule type" value="Genomic_DNA"/>
</dbReference>
<dbReference type="AlphaFoldDB" id="A0A3M7PTM6"/>
<dbReference type="Proteomes" id="UP000276133">
    <property type="component" value="Unassembled WGS sequence"/>
</dbReference>
<dbReference type="InterPro" id="IPR052469">
    <property type="entry name" value="MEIOB"/>
</dbReference>
<organism evidence="1 2">
    <name type="scientific">Brachionus plicatilis</name>
    <name type="common">Marine rotifer</name>
    <name type="synonym">Brachionus muelleri</name>
    <dbReference type="NCBI Taxonomy" id="10195"/>
    <lineage>
        <taxon>Eukaryota</taxon>
        <taxon>Metazoa</taxon>
        <taxon>Spiralia</taxon>
        <taxon>Gnathifera</taxon>
        <taxon>Rotifera</taxon>
        <taxon>Eurotatoria</taxon>
        <taxon>Monogononta</taxon>
        <taxon>Pseudotrocha</taxon>
        <taxon>Ploima</taxon>
        <taxon>Brachionidae</taxon>
        <taxon>Brachionus</taxon>
    </lineage>
</organism>
<protein>
    <submittedName>
        <fullName evidence="1">Meiosis-specific with OB domain-containing</fullName>
    </submittedName>
</protein>
<gene>
    <name evidence="1" type="ORF">BpHYR1_009203</name>
</gene>
<dbReference type="GO" id="GO:0008310">
    <property type="term" value="F:single-stranded DNA 3'-5' DNA exonuclease activity"/>
    <property type="evidence" value="ECO:0007669"/>
    <property type="project" value="TreeGrafter"/>
</dbReference>
<sequence>MNIFRAIPRYFTNRICEIQPEIEITELTGLVLLKQEKRVVTSPKIKIKNPIVKIKNLESDDELYRPWTPSNYCLVLNEPIGSIEPVDESTRPDLLGLKSVPVRDHNDFYTLEDLELIKFASTWLVKKTVIFGIDLRLYYNEYTKSLEASTTSKTIFTSNPDIREGYSLHIFAKNCHLEEPLPLIDQIRDKAIKTNIESLKKSLSQAFLSEYVLLDAVITSFDIDSDSSLFSFKCKRCNLDVQAISKKCPNQNCKDQDFGYIKLVNRKLTLSDHTSSLSGVGVSGKIFESMIGMTIEEFMKLDEEAKTKVKWFFLFERKRLLIKVTCQSSESDDEAFLKYYFKLINIEELENN</sequence>
<name>A0A3M7PTM6_BRAPC</name>
<dbReference type="GO" id="GO:0003697">
    <property type="term" value="F:single-stranded DNA binding"/>
    <property type="evidence" value="ECO:0007669"/>
    <property type="project" value="TreeGrafter"/>
</dbReference>
<reference evidence="1 2" key="1">
    <citation type="journal article" date="2018" name="Sci. Rep.">
        <title>Genomic signatures of local adaptation to the degree of environmental predictability in rotifers.</title>
        <authorList>
            <person name="Franch-Gras L."/>
            <person name="Hahn C."/>
            <person name="Garcia-Roger E.M."/>
            <person name="Carmona M.J."/>
            <person name="Serra M."/>
            <person name="Gomez A."/>
        </authorList>
    </citation>
    <scope>NUCLEOTIDE SEQUENCE [LARGE SCALE GENOMIC DNA]</scope>
    <source>
        <strain evidence="1">HYR1</strain>
    </source>
</reference>
<dbReference type="InterPro" id="IPR012340">
    <property type="entry name" value="NA-bd_OB-fold"/>
</dbReference>
<dbReference type="PANTHER" id="PTHR21166:SF2">
    <property type="entry name" value="CELL DIVISION CONTROL PROTEIN 24 OB DOMAIN-CONTAINING PROTEIN-RELATED"/>
    <property type="match status" value="1"/>
</dbReference>
<dbReference type="OrthoDB" id="9937820at2759"/>
<keyword evidence="2" id="KW-1185">Reference proteome</keyword>
<dbReference type="PANTHER" id="PTHR21166">
    <property type="entry name" value="CELL DIVISION CONTROL PROTEIN 24 OB DOMAIN-CONTAINING PROTEIN-RELATED"/>
    <property type="match status" value="1"/>
</dbReference>
<evidence type="ECO:0000313" key="2">
    <source>
        <dbReference type="Proteomes" id="UP000276133"/>
    </source>
</evidence>
<dbReference type="Gene3D" id="2.40.50.140">
    <property type="entry name" value="Nucleic acid-binding proteins"/>
    <property type="match status" value="1"/>
</dbReference>
<evidence type="ECO:0000313" key="1">
    <source>
        <dbReference type="EMBL" id="RNA02466.1"/>
    </source>
</evidence>